<accession>A0ABP1U281</accession>
<reference evidence="3" key="2">
    <citation type="submission" date="2010-07" db="EMBL/GenBank/DDBJ databases">
        <title>Complete genome sequence of Arthrobacter arilaitensis (strain DSM 16368 / CIP 108037 / JCM 13566 / Re117).</title>
        <authorList>
            <person name="Genoscope."/>
        </authorList>
    </citation>
    <scope>NUCLEOTIDE SEQUENCE [LARGE SCALE GENOMIC DNA]</scope>
    <source>
        <strain evidence="3">DSM 16368 / CIP 108037 / IAM 15318 / JCM 13566 / Re117</strain>
    </source>
</reference>
<evidence type="ECO:0000313" key="3">
    <source>
        <dbReference type="Proteomes" id="UP000006878"/>
    </source>
</evidence>
<dbReference type="Pfam" id="PF00535">
    <property type="entry name" value="Glycos_transf_2"/>
    <property type="match status" value="1"/>
</dbReference>
<protein>
    <submittedName>
        <fullName evidence="2">Family 2 glycosyl transferase</fullName>
        <ecNumber evidence="2">2.4.-.-</ecNumber>
    </submittedName>
</protein>
<evidence type="ECO:0000313" key="2">
    <source>
        <dbReference type="EMBL" id="CBT75601.1"/>
    </source>
</evidence>
<evidence type="ECO:0000259" key="1">
    <source>
        <dbReference type="Pfam" id="PF00535"/>
    </source>
</evidence>
<dbReference type="EMBL" id="FQ311875">
    <property type="protein sequence ID" value="CBT75601.1"/>
    <property type="molecule type" value="Genomic_DNA"/>
</dbReference>
<dbReference type="GO" id="GO:0016757">
    <property type="term" value="F:glycosyltransferase activity"/>
    <property type="evidence" value="ECO:0007669"/>
    <property type="project" value="UniProtKB-KW"/>
</dbReference>
<name>A0ABP1U281_GLUAR</name>
<feature type="domain" description="Glycosyltransferase 2-like" evidence="1">
    <location>
        <begin position="19"/>
        <end position="174"/>
    </location>
</feature>
<dbReference type="PANTHER" id="PTHR43685">
    <property type="entry name" value="GLYCOSYLTRANSFERASE"/>
    <property type="match status" value="1"/>
</dbReference>
<dbReference type="PANTHER" id="PTHR43685:SF2">
    <property type="entry name" value="GLYCOSYLTRANSFERASE 2-LIKE DOMAIN-CONTAINING PROTEIN"/>
    <property type="match status" value="1"/>
</dbReference>
<reference evidence="3" key="1">
    <citation type="journal article" date="2010" name="PLoS ONE">
        <title>The Arthrobacter arilaitensis Re117 genome sequence reveals its genetic adaptation to the surface of cheese.</title>
        <authorList>
            <person name="Monnet C."/>
            <person name="Loux V."/>
            <person name="Gibrat J.F."/>
            <person name="Spinnler E."/>
            <person name="Barbe V."/>
            <person name="Vacherie B."/>
            <person name="Gavory F."/>
            <person name="Gourbeyre E."/>
            <person name="Siguier P."/>
            <person name="Chandler M."/>
            <person name="Elleuch R."/>
            <person name="Irlinger F."/>
            <person name="Vallaeys T."/>
        </authorList>
    </citation>
    <scope>NUCLEOTIDE SEQUENCE</scope>
    <source>
        <strain evidence="3">DSM 16368 / CIP 108037 / IAM 15318 / JCM 13566 / Re117</strain>
    </source>
</reference>
<dbReference type="Gene3D" id="3.90.550.10">
    <property type="entry name" value="Spore Coat Polysaccharide Biosynthesis Protein SpsA, Chain A"/>
    <property type="match status" value="1"/>
</dbReference>
<dbReference type="CDD" id="cd00761">
    <property type="entry name" value="Glyco_tranf_GTA_type"/>
    <property type="match status" value="1"/>
</dbReference>
<gene>
    <name evidence="2" type="ordered locus">AARI_13920</name>
</gene>
<keyword evidence="2" id="KW-0328">Glycosyltransferase</keyword>
<keyword evidence="3" id="KW-1185">Reference proteome</keyword>
<dbReference type="InterPro" id="IPR001173">
    <property type="entry name" value="Glyco_trans_2-like"/>
</dbReference>
<dbReference type="InterPro" id="IPR050834">
    <property type="entry name" value="Glycosyltransf_2"/>
</dbReference>
<dbReference type="Proteomes" id="UP000006878">
    <property type="component" value="Chromosome"/>
</dbReference>
<keyword evidence="2" id="KW-0808">Transferase</keyword>
<proteinExistence type="predicted"/>
<dbReference type="SUPFAM" id="SSF53448">
    <property type="entry name" value="Nucleotide-diphospho-sugar transferases"/>
    <property type="match status" value="1"/>
</dbReference>
<organism evidence="2 3">
    <name type="scientific">Glutamicibacter arilaitensis (strain DSM 16368 / CIP 108037 / IAM 15318 / JCM 13566 / NCIMB 14258 / Re117)</name>
    <name type="common">Arthrobacter arilaitensis</name>
    <dbReference type="NCBI Taxonomy" id="861360"/>
    <lineage>
        <taxon>Bacteria</taxon>
        <taxon>Bacillati</taxon>
        <taxon>Actinomycetota</taxon>
        <taxon>Actinomycetes</taxon>
        <taxon>Micrococcales</taxon>
        <taxon>Micrococcaceae</taxon>
        <taxon>Glutamicibacter</taxon>
    </lineage>
</organism>
<dbReference type="InterPro" id="IPR029044">
    <property type="entry name" value="Nucleotide-diphossugar_trans"/>
</dbReference>
<sequence length="315" mass="35054">MGNSLANSARSKARLSVGVVLATHNRPELMRKSLASISAQDYDGPIEVVIVFDKSPVDYSLERSTPLRTVRTIANTRAPGLAGARNTGILALSTELVAFCDDDDTWLEQKLARQVHALESSPDSEVASTAMKVIYNGTESVRCAGKQHVGYQDFLNSRMAMVHSSSLLFRRQKLIEGIGLVEEGLPNSMCEDWDLLLRASKRHPILHVDEPLIRVLWGGTSYFYHQWDVKNQAHQWMLEHYPDILTSKIGSSRVFGQLAFGHAALKNPHNALGWVRKSLKSNWREPRAYLALAVASGLVSDQTVIDRLQRKGRGI</sequence>
<dbReference type="EC" id="2.4.-.-" evidence="2"/>